<evidence type="ECO:0000313" key="1">
    <source>
        <dbReference type="EMBL" id="MPM59413.1"/>
    </source>
</evidence>
<comment type="caution">
    <text evidence="1">The sequence shown here is derived from an EMBL/GenBank/DDBJ whole genome shotgun (WGS) entry which is preliminary data.</text>
</comment>
<accession>A0A645B8C7</accession>
<protein>
    <submittedName>
        <fullName evidence="1">Uncharacterized protein</fullName>
    </submittedName>
</protein>
<dbReference type="EMBL" id="VSSQ01017278">
    <property type="protein sequence ID" value="MPM59413.1"/>
    <property type="molecule type" value="Genomic_DNA"/>
</dbReference>
<organism evidence="1">
    <name type="scientific">bioreactor metagenome</name>
    <dbReference type="NCBI Taxonomy" id="1076179"/>
    <lineage>
        <taxon>unclassified sequences</taxon>
        <taxon>metagenomes</taxon>
        <taxon>ecological metagenomes</taxon>
    </lineage>
</organism>
<name>A0A645B8C7_9ZZZZ</name>
<sequence length="51" mass="5827">MLVKERSKVDLLALLQEKKKKANENNKAFQKAGKVKVTNNKMPMRKTGRGK</sequence>
<reference evidence="1" key="1">
    <citation type="submission" date="2019-08" db="EMBL/GenBank/DDBJ databases">
        <authorList>
            <person name="Kucharzyk K."/>
            <person name="Murdoch R.W."/>
            <person name="Higgins S."/>
            <person name="Loffler F."/>
        </authorList>
    </citation>
    <scope>NUCLEOTIDE SEQUENCE</scope>
</reference>
<dbReference type="AlphaFoldDB" id="A0A645B8C7"/>
<gene>
    <name evidence="1" type="ORF">SDC9_106255</name>
</gene>
<proteinExistence type="predicted"/>